<name>A0A7W4IH55_9PROT</name>
<proteinExistence type="predicted"/>
<dbReference type="Pfam" id="PF18847">
    <property type="entry name" value="LPD29"/>
    <property type="match status" value="1"/>
</dbReference>
<feature type="domain" description="Large polyvalent protein associated" evidence="2">
    <location>
        <begin position="8"/>
        <end position="125"/>
    </location>
</feature>
<dbReference type="InterPro" id="IPR040631">
    <property type="entry name" value="LPD30"/>
</dbReference>
<dbReference type="Proteomes" id="UP000589085">
    <property type="component" value="Unassembled WGS sequence"/>
</dbReference>
<feature type="domain" description="Large polyvalent protein associated" evidence="1">
    <location>
        <begin position="143"/>
        <end position="196"/>
    </location>
</feature>
<dbReference type="InterPro" id="IPR041311">
    <property type="entry name" value="LPD29"/>
</dbReference>
<evidence type="ECO:0008006" key="5">
    <source>
        <dbReference type="Google" id="ProtNLM"/>
    </source>
</evidence>
<reference evidence="3 4" key="1">
    <citation type="submission" date="2020-04" db="EMBL/GenBank/DDBJ databases">
        <title>Description of novel Gluconacetobacter.</title>
        <authorList>
            <person name="Sombolestani A."/>
        </authorList>
    </citation>
    <scope>NUCLEOTIDE SEQUENCE [LARGE SCALE GENOMIC DNA]</scope>
    <source>
        <strain evidence="3 4">LMG 19747</strain>
    </source>
</reference>
<dbReference type="AlphaFoldDB" id="A0A7W4IH55"/>
<evidence type="ECO:0000313" key="3">
    <source>
        <dbReference type="EMBL" id="MBB2162760.1"/>
    </source>
</evidence>
<protein>
    <recommendedName>
        <fullName evidence="5">Large polyvalent protein associated domain-containing protein</fullName>
    </recommendedName>
</protein>
<dbReference type="Pfam" id="PF18850">
    <property type="entry name" value="LPD30"/>
    <property type="match status" value="1"/>
</dbReference>
<sequence length="217" mass="23602">MSVQNNPIEVGTMVSSILYNRGRGYVTRIHGAQRPDTVRRLSGTAITAGGAATFDIVFESGSYSRLLPEAILHGVQWTIHDREEGFADQEQLAALCRHADEVIAQQVAQAEAAQAAFEQEIARLRADTAHAMLTQGDTGDGTIAAKNIRVLLKEAFPAVKFSVRKRHYGALTVSWADGPDSSAVEAITDLFRSGHDGNATPWMMVFGHAEYIFTSRS</sequence>
<organism evidence="3 4">
    <name type="scientific">Gluconacetobacter sacchari</name>
    <dbReference type="NCBI Taxonomy" id="92759"/>
    <lineage>
        <taxon>Bacteria</taxon>
        <taxon>Pseudomonadati</taxon>
        <taxon>Pseudomonadota</taxon>
        <taxon>Alphaproteobacteria</taxon>
        <taxon>Acetobacterales</taxon>
        <taxon>Acetobacteraceae</taxon>
        <taxon>Gluconacetobacter</taxon>
    </lineage>
</organism>
<gene>
    <name evidence="3" type="ORF">HLH48_21920</name>
</gene>
<comment type="caution">
    <text evidence="3">The sequence shown here is derived from an EMBL/GenBank/DDBJ whole genome shotgun (WGS) entry which is preliminary data.</text>
</comment>
<evidence type="ECO:0000313" key="4">
    <source>
        <dbReference type="Proteomes" id="UP000589085"/>
    </source>
</evidence>
<accession>A0A7W4IH55</accession>
<evidence type="ECO:0000259" key="2">
    <source>
        <dbReference type="Pfam" id="PF18850"/>
    </source>
</evidence>
<dbReference type="RefSeq" id="WP_182999575.1">
    <property type="nucleotide sequence ID" value="NZ_JABEQJ010000053.1"/>
</dbReference>
<evidence type="ECO:0000259" key="1">
    <source>
        <dbReference type="Pfam" id="PF18847"/>
    </source>
</evidence>
<dbReference type="EMBL" id="JABEQJ010000053">
    <property type="protein sequence ID" value="MBB2162760.1"/>
    <property type="molecule type" value="Genomic_DNA"/>
</dbReference>